<reference evidence="3 4" key="1">
    <citation type="submission" date="2020-05" db="EMBL/GenBank/DDBJ databases">
        <title>Draft genome sequence of Mycobacterium hippocampi DL, isolated from European seabass, Dicentrarchus labrax, reared in fish farms.</title>
        <authorList>
            <person name="Stathopoulou P."/>
            <person name="Asimakis E."/>
            <person name="Tzokas K."/>
            <person name="Batargias C."/>
            <person name="Tsiamis G."/>
        </authorList>
    </citation>
    <scope>NUCLEOTIDE SEQUENCE [LARGE SCALE GENOMIC DNA]</scope>
    <source>
        <strain evidence="3 4">DL</strain>
    </source>
</reference>
<comment type="caution">
    <text evidence="3">The sequence shown here is derived from an EMBL/GenBank/DDBJ whole genome shotgun (WGS) entry which is preliminary data.</text>
</comment>
<dbReference type="PANTHER" id="PTHR43433:SF5">
    <property type="entry name" value="AB HYDROLASE-1 DOMAIN-CONTAINING PROTEIN"/>
    <property type="match status" value="1"/>
</dbReference>
<feature type="compositionally biased region" description="Polar residues" evidence="1">
    <location>
        <begin position="150"/>
        <end position="162"/>
    </location>
</feature>
<dbReference type="Proteomes" id="UP000570517">
    <property type="component" value="Unassembled WGS sequence"/>
</dbReference>
<feature type="region of interest" description="Disordered" evidence="1">
    <location>
        <begin position="147"/>
        <end position="166"/>
    </location>
</feature>
<sequence length="284" mass="30422">MRSPTGWLMSFMVISYDRRGNSRSPVPDNWQTTSPEEQADDAAALLNALGTGPAAVFGTSGGGTFALCLMIRHPASVRGAILHEPMLYALVDNIDAVPAPVRASIQKALEVGGPPAAVEPFWRYVAGGDGWARLAPALRERLRTPPVHCSGSSLGPTSSTCPTMRRWQPSPSRCACSSARTSFRSSSRWPVVSASVLASMSSPCQARTRHITSTLTNSRKQYARFSVRSVGSNSRTPALARHDRPFLADKASGTGERREPSPERDPPTSSDTVNTLSPSSWSAT</sequence>
<dbReference type="AlphaFoldDB" id="A0A850PMF6"/>
<feature type="region of interest" description="Disordered" evidence="1">
    <location>
        <begin position="228"/>
        <end position="284"/>
    </location>
</feature>
<dbReference type="SUPFAM" id="SSF53474">
    <property type="entry name" value="alpha/beta-Hydrolases"/>
    <property type="match status" value="1"/>
</dbReference>
<evidence type="ECO:0000256" key="1">
    <source>
        <dbReference type="SAM" id="MobiDB-lite"/>
    </source>
</evidence>
<feature type="compositionally biased region" description="Basic and acidic residues" evidence="1">
    <location>
        <begin position="255"/>
        <end position="266"/>
    </location>
</feature>
<name>A0A850PMF6_9MYCO</name>
<dbReference type="PANTHER" id="PTHR43433">
    <property type="entry name" value="HYDROLASE, ALPHA/BETA FOLD FAMILY PROTEIN"/>
    <property type="match status" value="1"/>
</dbReference>
<proteinExistence type="predicted"/>
<evidence type="ECO:0000259" key="2">
    <source>
        <dbReference type="Pfam" id="PF00561"/>
    </source>
</evidence>
<dbReference type="Pfam" id="PF00561">
    <property type="entry name" value="Abhydrolase_1"/>
    <property type="match status" value="1"/>
</dbReference>
<protein>
    <recommendedName>
        <fullName evidence="2">AB hydrolase-1 domain-containing protein</fullName>
    </recommendedName>
</protein>
<keyword evidence="4" id="KW-1185">Reference proteome</keyword>
<dbReference type="InterPro" id="IPR050471">
    <property type="entry name" value="AB_hydrolase"/>
</dbReference>
<accession>A0A850PMF6</accession>
<evidence type="ECO:0000313" key="3">
    <source>
        <dbReference type="EMBL" id="NVN49340.1"/>
    </source>
</evidence>
<organism evidence="3 4">
    <name type="scientific">Mycolicibacterium hippocampi</name>
    <dbReference type="NCBI Taxonomy" id="659824"/>
    <lineage>
        <taxon>Bacteria</taxon>
        <taxon>Bacillati</taxon>
        <taxon>Actinomycetota</taxon>
        <taxon>Actinomycetes</taxon>
        <taxon>Mycobacteriales</taxon>
        <taxon>Mycobacteriaceae</taxon>
        <taxon>Mycolicibacterium</taxon>
    </lineage>
</organism>
<dbReference type="GO" id="GO:0046503">
    <property type="term" value="P:glycerolipid catabolic process"/>
    <property type="evidence" value="ECO:0007669"/>
    <property type="project" value="TreeGrafter"/>
</dbReference>
<dbReference type="Gene3D" id="3.40.50.1820">
    <property type="entry name" value="alpha/beta hydrolase"/>
    <property type="match status" value="1"/>
</dbReference>
<gene>
    <name evidence="3" type="ORF">HLY00_447</name>
</gene>
<dbReference type="EMBL" id="JABFYL010000014">
    <property type="protein sequence ID" value="NVN49340.1"/>
    <property type="molecule type" value="Genomic_DNA"/>
</dbReference>
<dbReference type="InterPro" id="IPR029058">
    <property type="entry name" value="AB_hydrolase_fold"/>
</dbReference>
<feature type="compositionally biased region" description="Polar residues" evidence="1">
    <location>
        <begin position="273"/>
        <end position="284"/>
    </location>
</feature>
<dbReference type="InterPro" id="IPR000073">
    <property type="entry name" value="AB_hydrolase_1"/>
</dbReference>
<evidence type="ECO:0000313" key="4">
    <source>
        <dbReference type="Proteomes" id="UP000570517"/>
    </source>
</evidence>
<dbReference type="GO" id="GO:0004806">
    <property type="term" value="F:triacylglycerol lipase activity"/>
    <property type="evidence" value="ECO:0007669"/>
    <property type="project" value="TreeGrafter"/>
</dbReference>
<feature type="domain" description="AB hydrolase-1" evidence="2">
    <location>
        <begin position="11"/>
        <end position="85"/>
    </location>
</feature>